<dbReference type="Pfam" id="PF01163">
    <property type="entry name" value="RIO1"/>
    <property type="match status" value="1"/>
</dbReference>
<evidence type="ECO:0000313" key="13">
    <source>
        <dbReference type="Proteomes" id="UP001060771"/>
    </source>
</evidence>
<keyword evidence="5" id="KW-0418">Kinase</keyword>
<dbReference type="InterPro" id="IPR017441">
    <property type="entry name" value="Protein_kinase_ATP_BS"/>
</dbReference>
<keyword evidence="4" id="KW-0547">Nucleotide-binding</keyword>
<dbReference type="AlphaFoldDB" id="A0A830E011"/>
<evidence type="ECO:0000256" key="3">
    <source>
        <dbReference type="ARBA" id="ARBA00022679"/>
    </source>
</evidence>
<comment type="catalytic activity">
    <reaction evidence="8">
        <text>L-seryl-[protein] + ATP = O-phospho-L-seryl-[protein] + ADP + H(+)</text>
        <dbReference type="Rhea" id="RHEA:17989"/>
        <dbReference type="Rhea" id="RHEA-COMP:9863"/>
        <dbReference type="Rhea" id="RHEA-COMP:11604"/>
        <dbReference type="ChEBI" id="CHEBI:15378"/>
        <dbReference type="ChEBI" id="CHEBI:29999"/>
        <dbReference type="ChEBI" id="CHEBI:30616"/>
        <dbReference type="ChEBI" id="CHEBI:83421"/>
        <dbReference type="ChEBI" id="CHEBI:456216"/>
        <dbReference type="EC" id="2.7.11.1"/>
    </reaction>
</comment>
<evidence type="ECO:0000256" key="6">
    <source>
        <dbReference type="ARBA" id="ARBA00022840"/>
    </source>
</evidence>
<dbReference type="SUPFAM" id="SSF56112">
    <property type="entry name" value="Protein kinase-like (PK-like)"/>
    <property type="match status" value="1"/>
</dbReference>
<dbReference type="OrthoDB" id="86092at2157"/>
<evidence type="ECO:0000313" key="10">
    <source>
        <dbReference type="EMBL" id="BDR91939.1"/>
    </source>
</evidence>
<dbReference type="GO" id="GO:0005524">
    <property type="term" value="F:ATP binding"/>
    <property type="evidence" value="ECO:0007669"/>
    <property type="project" value="UniProtKB-KW"/>
</dbReference>
<dbReference type="InterPro" id="IPR011009">
    <property type="entry name" value="Kinase-like_dom_sf"/>
</dbReference>
<keyword evidence="13" id="KW-1185">Reference proteome</keyword>
<evidence type="ECO:0000256" key="7">
    <source>
        <dbReference type="ARBA" id="ARBA00047899"/>
    </source>
</evidence>
<evidence type="ECO:0000256" key="8">
    <source>
        <dbReference type="ARBA" id="ARBA00048679"/>
    </source>
</evidence>
<organism evidence="11 12">
    <name type="scientific">Vulcanisaeta souniana JCM 11219</name>
    <dbReference type="NCBI Taxonomy" id="1293586"/>
    <lineage>
        <taxon>Archaea</taxon>
        <taxon>Thermoproteota</taxon>
        <taxon>Thermoprotei</taxon>
        <taxon>Thermoproteales</taxon>
        <taxon>Thermoproteaceae</taxon>
        <taxon>Vulcanisaeta</taxon>
    </lineage>
</organism>
<dbReference type="GO" id="GO:0004674">
    <property type="term" value="F:protein serine/threonine kinase activity"/>
    <property type="evidence" value="ECO:0007669"/>
    <property type="project" value="UniProtKB-KW"/>
</dbReference>
<keyword evidence="3" id="KW-0808">Transferase</keyword>
<evidence type="ECO:0000313" key="11">
    <source>
        <dbReference type="EMBL" id="GGI69195.1"/>
    </source>
</evidence>
<reference evidence="13" key="3">
    <citation type="submission" date="2022-09" db="EMBL/GenBank/DDBJ databases">
        <title>Complete genome sequence of Vulcanisaeta souniana.</title>
        <authorList>
            <person name="Kato S."/>
            <person name="Itoh T."/>
            <person name="Ohkuma M."/>
        </authorList>
    </citation>
    <scope>NUCLEOTIDE SEQUENCE [LARGE SCALE GENOMIC DNA]</scope>
    <source>
        <strain evidence="13">JCM 11219</strain>
    </source>
</reference>
<dbReference type="InterPro" id="IPR018934">
    <property type="entry name" value="RIO_dom"/>
</dbReference>
<evidence type="ECO:0000256" key="1">
    <source>
        <dbReference type="ARBA" id="ARBA00012513"/>
    </source>
</evidence>
<dbReference type="RefSeq" id="WP_054843208.1">
    <property type="nucleotide sequence ID" value="NZ_AP026830.1"/>
</dbReference>
<sequence length="243" mass="27422">MNNYNILVRVCERINCPGNYLNLVLSELSKLGVTEILSDGGVEFMGVRLLGKGQNSFVFKCRIDYDHYACKIRRFDSPRPNLLNEGNYLRLANSVGVGPRIIDYADNVLIMELINGLPIQKYVITASPGELRVILRDLLWQCRKLDSIGLAHNELSRPQDHIIINGSKAYIIDFESASLNSRVSNVAQLINALIMGKGFIQSRVRSVIGVNINFDELRNAIRRYKATRSNTDFIHILMLLNLG</sequence>
<evidence type="ECO:0000259" key="9">
    <source>
        <dbReference type="Pfam" id="PF01163"/>
    </source>
</evidence>
<protein>
    <recommendedName>
        <fullName evidence="1">non-specific serine/threonine protein kinase</fullName>
        <ecNumber evidence="1">2.7.11.1</ecNumber>
    </recommendedName>
</protein>
<evidence type="ECO:0000313" key="12">
    <source>
        <dbReference type="Proteomes" id="UP000657075"/>
    </source>
</evidence>
<dbReference type="GeneID" id="76206579"/>
<keyword evidence="6" id="KW-0067">ATP-binding</keyword>
<evidence type="ECO:0000256" key="4">
    <source>
        <dbReference type="ARBA" id="ARBA00022741"/>
    </source>
</evidence>
<reference evidence="11" key="1">
    <citation type="journal article" date="2014" name="Int. J. Syst. Evol. Microbiol.">
        <title>Complete genome sequence of Corynebacterium casei LMG S-19264T (=DSM 44701T), isolated from a smear-ripened cheese.</title>
        <authorList>
            <consortium name="US DOE Joint Genome Institute (JGI-PGF)"/>
            <person name="Walter F."/>
            <person name="Albersmeier A."/>
            <person name="Kalinowski J."/>
            <person name="Ruckert C."/>
        </authorList>
    </citation>
    <scope>NUCLEOTIDE SEQUENCE</scope>
    <source>
        <strain evidence="11">JCM 11219</strain>
    </source>
</reference>
<dbReference type="EMBL" id="AP026830">
    <property type="protein sequence ID" value="BDR91939.1"/>
    <property type="molecule type" value="Genomic_DNA"/>
</dbReference>
<evidence type="ECO:0000256" key="2">
    <source>
        <dbReference type="ARBA" id="ARBA00022527"/>
    </source>
</evidence>
<name>A0A830E011_9CREN</name>
<reference evidence="11" key="2">
    <citation type="submission" date="2020-09" db="EMBL/GenBank/DDBJ databases">
        <authorList>
            <person name="Sun Q."/>
            <person name="Ohkuma M."/>
        </authorList>
    </citation>
    <scope>NUCLEOTIDE SEQUENCE</scope>
    <source>
        <strain evidence="11">JCM 11219</strain>
    </source>
</reference>
<keyword evidence="2" id="KW-0723">Serine/threonine-protein kinase</keyword>
<dbReference type="Proteomes" id="UP000657075">
    <property type="component" value="Unassembled WGS sequence"/>
</dbReference>
<reference evidence="10" key="4">
    <citation type="journal article" date="2023" name="Microbiol. Resour. Announc.">
        <title>Complete Genome Sequence of Vulcanisaeta souniana Strain IC-059, a Hyperthermophilic Archaeon Isolated from Hot Spring Water in Japan.</title>
        <authorList>
            <person name="Kato S."/>
            <person name="Itoh T."/>
            <person name="Wu L."/>
            <person name="Ma J."/>
            <person name="Ohkuma M."/>
        </authorList>
    </citation>
    <scope>NUCLEOTIDE SEQUENCE</scope>
    <source>
        <strain evidence="10">JCM 11219</strain>
    </source>
</reference>
<comment type="catalytic activity">
    <reaction evidence="7">
        <text>L-threonyl-[protein] + ATP = O-phospho-L-threonyl-[protein] + ADP + H(+)</text>
        <dbReference type="Rhea" id="RHEA:46608"/>
        <dbReference type="Rhea" id="RHEA-COMP:11060"/>
        <dbReference type="Rhea" id="RHEA-COMP:11605"/>
        <dbReference type="ChEBI" id="CHEBI:15378"/>
        <dbReference type="ChEBI" id="CHEBI:30013"/>
        <dbReference type="ChEBI" id="CHEBI:30616"/>
        <dbReference type="ChEBI" id="CHEBI:61977"/>
        <dbReference type="ChEBI" id="CHEBI:456216"/>
        <dbReference type="EC" id="2.7.11.1"/>
    </reaction>
</comment>
<dbReference type="PROSITE" id="PS00107">
    <property type="entry name" value="PROTEIN_KINASE_ATP"/>
    <property type="match status" value="1"/>
</dbReference>
<dbReference type="Proteomes" id="UP001060771">
    <property type="component" value="Chromosome"/>
</dbReference>
<gene>
    <name evidence="11" type="ORF">GCM10007112_02720</name>
    <name evidence="10" type="ORF">Vsou_10320</name>
</gene>
<feature type="domain" description="RIO-type" evidence="9">
    <location>
        <begin position="84"/>
        <end position="175"/>
    </location>
</feature>
<evidence type="ECO:0000256" key="5">
    <source>
        <dbReference type="ARBA" id="ARBA00022777"/>
    </source>
</evidence>
<dbReference type="EMBL" id="BMNM01000001">
    <property type="protein sequence ID" value="GGI69195.1"/>
    <property type="molecule type" value="Genomic_DNA"/>
</dbReference>
<accession>A0A830E011</accession>
<proteinExistence type="predicted"/>
<dbReference type="EC" id="2.7.11.1" evidence="1"/>